<reference evidence="1 2" key="1">
    <citation type="submission" date="2017-09" db="EMBL/GenBank/DDBJ databases">
        <title>Complete Genome Sequences of Two Strains of the Meat Spoilage Bacterium Brochothrix thermosphacta Isolated from Ground Chicken.</title>
        <authorList>
            <person name="Paoli G.C."/>
            <person name="Wijey C."/>
            <person name="Chen C.-Y."/>
            <person name="Nguyen L."/>
            <person name="Yan X."/>
            <person name="Irwin P.L."/>
        </authorList>
    </citation>
    <scope>NUCLEOTIDE SEQUENCE [LARGE SCALE GENOMIC DNA]</scope>
    <source>
        <strain evidence="1 2">BI</strain>
    </source>
</reference>
<dbReference type="AlphaFoldDB" id="A0A291BVX9"/>
<organism evidence="1 2">
    <name type="scientific">Brochothrix thermosphacta</name>
    <name type="common">Microbacterium thermosphactum</name>
    <dbReference type="NCBI Taxonomy" id="2756"/>
    <lineage>
        <taxon>Bacteria</taxon>
        <taxon>Bacillati</taxon>
        <taxon>Bacillota</taxon>
        <taxon>Bacilli</taxon>
        <taxon>Bacillales</taxon>
        <taxon>Listeriaceae</taxon>
        <taxon>Brochothrix</taxon>
    </lineage>
</organism>
<keyword evidence="2" id="KW-1185">Reference proteome</keyword>
<proteinExistence type="predicted"/>
<dbReference type="OrthoDB" id="3078561at2"/>
<dbReference type="EMBL" id="CP023483">
    <property type="protein sequence ID" value="ATF25339.1"/>
    <property type="molecule type" value="Genomic_DNA"/>
</dbReference>
<evidence type="ECO:0000313" key="2">
    <source>
        <dbReference type="Proteomes" id="UP000243591"/>
    </source>
</evidence>
<name>A0A291BVX9_BROTH</name>
<sequence>MKRFILDTLDSYDDLGIILEDVENSFMGSLSASSQDVPGMTGAISQGTSIGSKNIILECVCLAQNESERAEKEAYIANVLRPFTTNAVSLKFTTSMDWEMYVSLVDISKSTRLAKATCDFSFTITFEASDPHQYGKMITQEIRENPVTITADGYSDVKPVFTCIPDTDITKLAIVDDNGEWAYIGNDVDFMAGETPINNEPLILDDKCSTTVPWTSLENADVTFKLDGTASGSLKIYNDGIQVKSFGENMPGYHGPAFQQYLGQECEDYRVRVRLCNLQHYARSRGAAEFYLLDANGARIGKVALNDKSDGKDPYIVFSVESGSNFKYVYNSPGTVKKGKVTTIKVKTKNGTKTVTVNKKKKTEVAYKTISVPSSTATSTFTDFYGYLDVLKIGNKFTFSIMKLKSNNAGNAWSKPITTTFTDTKNTYNKKLAGIAFFLAKADIAEDRANPPIKYTVNTLAITDVKVWNILNGGNGITSKQEIIARAGEELRIDSEDGCFYKNGEPFMDNFYIGSQFPKFTGGVPIEYNLFPKPSNLKVDSDNLVNESTFDVGYLQAASGKLMSSSNDTIDRASTWITCVPAQNLTFSILNTDSDSARRIFFYTKSKTFISYTEYANTIKSATIVVPANAYYCKVYAKKALTIRMKLEIGTVATAYNEHVPTATWLLDYRPTRD</sequence>
<dbReference type="RefSeq" id="WP_096699254.1">
    <property type="nucleotide sequence ID" value="NZ_CP023483.1"/>
</dbReference>
<protein>
    <submittedName>
        <fullName evidence="1">Phage tail protein</fullName>
    </submittedName>
</protein>
<dbReference type="Gene3D" id="2.40.30.200">
    <property type="match status" value="1"/>
</dbReference>
<evidence type="ECO:0000313" key="1">
    <source>
        <dbReference type="EMBL" id="ATF25339.1"/>
    </source>
</evidence>
<dbReference type="KEGG" id="bths:CNY62_02420"/>
<accession>A0A291BVX9</accession>
<dbReference type="Proteomes" id="UP000243591">
    <property type="component" value="Chromosome"/>
</dbReference>
<gene>
    <name evidence="1" type="ORF">CNY62_02420</name>
</gene>